<dbReference type="NCBIfam" id="TIGR03381">
    <property type="entry name" value="agmatine_aguB"/>
    <property type="match status" value="1"/>
</dbReference>
<dbReference type="Pfam" id="PF00795">
    <property type="entry name" value="CN_hydrolase"/>
    <property type="match status" value="1"/>
</dbReference>
<evidence type="ECO:0000313" key="6">
    <source>
        <dbReference type="Proteomes" id="UP000747110"/>
    </source>
</evidence>
<dbReference type="PROSITE" id="PS50263">
    <property type="entry name" value="CN_HYDROLASE"/>
    <property type="match status" value="1"/>
</dbReference>
<dbReference type="InterPro" id="IPR003010">
    <property type="entry name" value="C-N_Hydrolase"/>
</dbReference>
<reference evidence="4" key="1">
    <citation type="journal article" date="2021" name="Proc. Natl. Acad. Sci. U.S.A.">
        <title>Three genomes in the algal genus Volvox reveal the fate of a haploid sex-determining region after a transition to homothallism.</title>
        <authorList>
            <person name="Yamamoto K."/>
            <person name="Hamaji T."/>
            <person name="Kawai-Toyooka H."/>
            <person name="Matsuzaki R."/>
            <person name="Takahashi F."/>
            <person name="Nishimura Y."/>
            <person name="Kawachi M."/>
            <person name="Noguchi H."/>
            <person name="Minakuchi Y."/>
            <person name="Umen J.G."/>
            <person name="Toyoda A."/>
            <person name="Nozaki H."/>
        </authorList>
    </citation>
    <scope>NUCLEOTIDE SEQUENCE</scope>
    <source>
        <strain evidence="5">NIES-3785</strain>
        <strain evidence="4">NIES-3786</strain>
    </source>
</reference>
<feature type="domain" description="CN hydrolase" evidence="3">
    <location>
        <begin position="95"/>
        <end position="363"/>
    </location>
</feature>
<evidence type="ECO:0000313" key="4">
    <source>
        <dbReference type="EMBL" id="GIL69125.1"/>
    </source>
</evidence>
<dbReference type="CDD" id="cd07573">
    <property type="entry name" value="CPA"/>
    <property type="match status" value="1"/>
</dbReference>
<proteinExistence type="inferred from homology"/>
<dbReference type="InterPro" id="IPR017755">
    <property type="entry name" value="N-carbamoylputrescine_amidase"/>
</dbReference>
<dbReference type="GO" id="GO:0050126">
    <property type="term" value="F:N-carbamoylputrescine amidase activity"/>
    <property type="evidence" value="ECO:0007669"/>
    <property type="project" value="InterPro"/>
</dbReference>
<sequence>LSPLEYHTLVAVHNVKYQRKRVHEHLRANAYYDQLQLFLNINPKRSCNCSTYNRKNPISGTFRQRLPSHRPEHFHRVHPLLSHHLSRLSRMVRSVVLAATQFACSEDKQANSDKAEQLVRQAAAAGAQIILLQELFERQYWCQVQEKEYFSWAAPFADNPLIARFAKLAAELGVVLPVPFFERANNAYFNSVAVVDADGSILGRYRKSHIPDGPGYQEKFYFNPGDTGFRVFDTKYGKVGIAICWDQWFPEAARALALQGAEVILYPTAIGSEPQDANANSYPHWIRAQLGHAAANLVPVVVSNRIGTEQLPGGSPTAYYGGSFIAGPQGQVLAQVGASELLHGNPDPHPRAVEGFVIASLDLDQVALERAGWGIFRDRRPELYGTLATLAGAKP</sequence>
<comment type="caution">
    <text evidence="4">The sequence shown here is derived from an EMBL/GenBank/DDBJ whole genome shotgun (WGS) entry which is preliminary data.</text>
</comment>
<dbReference type="OrthoDB" id="412018at2759"/>
<dbReference type="GO" id="GO:0033388">
    <property type="term" value="P:putrescine biosynthetic process from arginine"/>
    <property type="evidence" value="ECO:0007669"/>
    <property type="project" value="TreeGrafter"/>
</dbReference>
<keyword evidence="6" id="KW-1185">Reference proteome</keyword>
<organism evidence="4 6">
    <name type="scientific">Volvox reticuliferus</name>
    <dbReference type="NCBI Taxonomy" id="1737510"/>
    <lineage>
        <taxon>Eukaryota</taxon>
        <taxon>Viridiplantae</taxon>
        <taxon>Chlorophyta</taxon>
        <taxon>core chlorophytes</taxon>
        <taxon>Chlorophyceae</taxon>
        <taxon>CS clade</taxon>
        <taxon>Chlamydomonadales</taxon>
        <taxon>Volvocaceae</taxon>
        <taxon>Volvox</taxon>
    </lineage>
</organism>
<gene>
    <name evidence="4" type="ORF">Vretifemale_117</name>
    <name evidence="5" type="ORF">Vretimale_17221</name>
</gene>
<accession>A0A8J4FET9</accession>
<dbReference type="InterPro" id="IPR036526">
    <property type="entry name" value="C-N_Hydrolase_sf"/>
</dbReference>
<dbReference type="Gene3D" id="3.60.110.10">
    <property type="entry name" value="Carbon-nitrogen hydrolase"/>
    <property type="match status" value="1"/>
</dbReference>
<dbReference type="Proteomes" id="UP000747110">
    <property type="component" value="Unassembled WGS sequence"/>
</dbReference>
<dbReference type="EMBL" id="BNCQ01000056">
    <property type="protein sequence ID" value="GIM14342.1"/>
    <property type="molecule type" value="Genomic_DNA"/>
</dbReference>
<keyword evidence="1" id="KW-0378">Hydrolase</keyword>
<dbReference type="Proteomes" id="UP000722791">
    <property type="component" value="Unassembled WGS sequence"/>
</dbReference>
<dbReference type="SUPFAM" id="SSF56317">
    <property type="entry name" value="Carbon-nitrogen hydrolase"/>
    <property type="match status" value="1"/>
</dbReference>
<dbReference type="AlphaFoldDB" id="A0A8J4FET9"/>
<evidence type="ECO:0000313" key="5">
    <source>
        <dbReference type="EMBL" id="GIM14342.1"/>
    </source>
</evidence>
<feature type="non-terminal residue" evidence="4">
    <location>
        <position position="395"/>
    </location>
</feature>
<protein>
    <recommendedName>
        <fullName evidence="3">CN hydrolase domain-containing protein</fullName>
    </recommendedName>
</protein>
<dbReference type="InterPro" id="IPR050345">
    <property type="entry name" value="Aliph_Amidase/BUP"/>
</dbReference>
<name>A0A8J4FET9_9CHLO</name>
<evidence type="ECO:0000259" key="3">
    <source>
        <dbReference type="PROSITE" id="PS50263"/>
    </source>
</evidence>
<dbReference type="PANTHER" id="PTHR43674">
    <property type="entry name" value="NITRILASE C965.09-RELATED"/>
    <property type="match status" value="1"/>
</dbReference>
<dbReference type="EMBL" id="BNCP01000001">
    <property type="protein sequence ID" value="GIL69125.1"/>
    <property type="molecule type" value="Genomic_DNA"/>
</dbReference>
<comment type="similarity">
    <text evidence="2">Belongs to the carbon-nitrogen hydrolase superfamily.</text>
</comment>
<evidence type="ECO:0000256" key="1">
    <source>
        <dbReference type="ARBA" id="ARBA00022801"/>
    </source>
</evidence>
<dbReference type="PANTHER" id="PTHR43674:SF2">
    <property type="entry name" value="BETA-UREIDOPROPIONASE"/>
    <property type="match status" value="1"/>
</dbReference>
<evidence type="ECO:0000256" key="2">
    <source>
        <dbReference type="ARBA" id="ARBA00034122"/>
    </source>
</evidence>